<organism evidence="1 2">
    <name type="scientific">Vogesella fluminis</name>
    <dbReference type="NCBI Taxonomy" id="1069161"/>
    <lineage>
        <taxon>Bacteria</taxon>
        <taxon>Pseudomonadati</taxon>
        <taxon>Pseudomonadota</taxon>
        <taxon>Betaproteobacteria</taxon>
        <taxon>Neisseriales</taxon>
        <taxon>Chromobacteriaceae</taxon>
        <taxon>Vogesella</taxon>
    </lineage>
</organism>
<dbReference type="EMBL" id="BMYP01000098">
    <property type="protein sequence ID" value="GHD82539.1"/>
    <property type="molecule type" value="Genomic_DNA"/>
</dbReference>
<evidence type="ECO:0000313" key="2">
    <source>
        <dbReference type="Proteomes" id="UP000662678"/>
    </source>
</evidence>
<sequence>MDRWTGWTLTALPDAVVIHCLDNFRSPRYVCDSINAFGLASSPVRARSGWAGELPSILQYDGSRTDLLAKTTQAIKAQLEQGMAPEAVAVLSMRGHSQSELVRCDELAGLSVSRFTGEYLPDGTPHWTDGRLLVESVYRFKGQSVASVIVSEADFEQLGPIERARLFVGMTRGWYSVTLVVSGRTAALLTQALQD</sequence>
<gene>
    <name evidence="1" type="ORF">GCM10011419_30030</name>
</gene>
<protein>
    <recommendedName>
        <fullName evidence="3">UvrD-like helicase C-terminal domain-containing protein</fullName>
    </recommendedName>
</protein>
<accession>A0ABQ3HCS2</accession>
<evidence type="ECO:0008006" key="3">
    <source>
        <dbReference type="Google" id="ProtNLM"/>
    </source>
</evidence>
<dbReference type="Proteomes" id="UP000662678">
    <property type="component" value="Unassembled WGS sequence"/>
</dbReference>
<name>A0ABQ3HCS2_9NEIS</name>
<proteinExistence type="predicted"/>
<dbReference type="RefSeq" id="WP_386123244.1">
    <property type="nucleotide sequence ID" value="NZ_JBHUKB010000001.1"/>
</dbReference>
<comment type="caution">
    <text evidence="1">The sequence shown here is derived from an EMBL/GenBank/DDBJ whole genome shotgun (WGS) entry which is preliminary data.</text>
</comment>
<keyword evidence="2" id="KW-1185">Reference proteome</keyword>
<evidence type="ECO:0000313" key="1">
    <source>
        <dbReference type="EMBL" id="GHD82539.1"/>
    </source>
</evidence>
<reference evidence="2" key="1">
    <citation type="journal article" date="2019" name="Int. J. Syst. Evol. Microbiol.">
        <title>The Global Catalogue of Microorganisms (GCM) 10K type strain sequencing project: providing services to taxonomists for standard genome sequencing and annotation.</title>
        <authorList>
            <consortium name="The Broad Institute Genomics Platform"/>
            <consortium name="The Broad Institute Genome Sequencing Center for Infectious Disease"/>
            <person name="Wu L."/>
            <person name="Ma J."/>
        </authorList>
    </citation>
    <scope>NUCLEOTIDE SEQUENCE [LARGE SCALE GENOMIC DNA]</scope>
    <source>
        <strain evidence="2">KCTC 23713</strain>
    </source>
</reference>